<dbReference type="EMBL" id="VSJJ01000015">
    <property type="protein sequence ID" value="KAA0963211.1"/>
    <property type="molecule type" value="Genomic_DNA"/>
</dbReference>
<keyword evidence="2" id="KW-0963">Cytoplasm</keyword>
<dbReference type="PANTHER" id="PTHR10381">
    <property type="entry name" value="ATP-DEPENDENT CLP PROTEASE PROTEOLYTIC SUBUNIT"/>
    <property type="match status" value="1"/>
</dbReference>
<dbReference type="Proteomes" id="UP000323039">
    <property type="component" value="Unassembled WGS sequence"/>
</dbReference>
<dbReference type="InterPro" id="IPR001907">
    <property type="entry name" value="ClpP"/>
</dbReference>
<keyword evidence="5" id="KW-0720">Serine protease</keyword>
<evidence type="ECO:0000313" key="8">
    <source>
        <dbReference type="Proteomes" id="UP000323039"/>
    </source>
</evidence>
<proteinExistence type="inferred from homology"/>
<dbReference type="GO" id="GO:0004252">
    <property type="term" value="F:serine-type endopeptidase activity"/>
    <property type="evidence" value="ECO:0007669"/>
    <property type="project" value="InterPro"/>
</dbReference>
<dbReference type="InterPro" id="IPR029045">
    <property type="entry name" value="ClpP/crotonase-like_dom_sf"/>
</dbReference>
<dbReference type="PANTHER" id="PTHR10381:SF70">
    <property type="entry name" value="ATP-DEPENDENT CLP PROTEASE PROTEOLYTIC SUBUNIT"/>
    <property type="match status" value="1"/>
</dbReference>
<evidence type="ECO:0000256" key="6">
    <source>
        <dbReference type="RuleBase" id="RU003567"/>
    </source>
</evidence>
<sequence length="256" mass="27867">MKVIPIKGMIVSNNNKWIYELFEREATAPKDIVLPETGEDVEVHINSGGGDVYAGSEIYTALRAYSGRVTVKIVGIAASAASVIAMAGDTVEISPTAQIMIHNVSSGVYGDHNALEHEAAVLKGFNKSIASAYVHKTGKALPELLELMNQTTWFDAEAAVENGFADKVMFAQEVAPILVASETPMIPQDFIERMQATMTPDIDKIAELAANKLEARQIEKEAFENSEFLQKKFNLPESPENNTDTAVPKGFGRFAF</sequence>
<keyword evidence="4" id="KW-0378">Hydrolase</keyword>
<gene>
    <name evidence="7" type="ORF">FXF62_10280</name>
</gene>
<dbReference type="RefSeq" id="WP_149518657.1">
    <property type="nucleotide sequence ID" value="NZ_VSJJ01000015.1"/>
</dbReference>
<evidence type="ECO:0000256" key="4">
    <source>
        <dbReference type="ARBA" id="ARBA00022801"/>
    </source>
</evidence>
<reference evidence="7 8" key="1">
    <citation type="submission" date="2019-08" db="EMBL/GenBank/DDBJ databases">
        <title>Genome sequence and analysis of Streptococcus cristatus strain S22 isolated from throat swab of children scarlet fever in Hangzhou, China.</title>
        <authorList>
            <person name="Huang Y."/>
            <person name="Xie L."/>
        </authorList>
    </citation>
    <scope>NUCLEOTIDE SEQUENCE [LARGE SCALE GENOMIC DNA]</scope>
    <source>
        <strain evidence="7 8">S22</strain>
    </source>
</reference>
<evidence type="ECO:0000256" key="2">
    <source>
        <dbReference type="ARBA" id="ARBA00022490"/>
    </source>
</evidence>
<keyword evidence="3 7" id="KW-0645">Protease</keyword>
<organism evidence="7 8">
    <name type="scientific">Streptococcus cristatus</name>
    <dbReference type="NCBI Taxonomy" id="45634"/>
    <lineage>
        <taxon>Bacteria</taxon>
        <taxon>Bacillati</taxon>
        <taxon>Bacillota</taxon>
        <taxon>Bacilli</taxon>
        <taxon>Lactobacillales</taxon>
        <taxon>Streptococcaceae</taxon>
        <taxon>Streptococcus</taxon>
    </lineage>
</organism>
<accession>A0A5B0DB91</accession>
<dbReference type="AlphaFoldDB" id="A0A5B0DB91"/>
<dbReference type="PRINTS" id="PR00127">
    <property type="entry name" value="CLPPROTEASEP"/>
</dbReference>
<dbReference type="NCBIfam" id="NF045542">
    <property type="entry name" value="Clp_rel_HeadMat"/>
    <property type="match status" value="1"/>
</dbReference>
<dbReference type="Pfam" id="PF00574">
    <property type="entry name" value="CLP_protease"/>
    <property type="match status" value="1"/>
</dbReference>
<evidence type="ECO:0000256" key="5">
    <source>
        <dbReference type="ARBA" id="ARBA00022825"/>
    </source>
</evidence>
<dbReference type="GO" id="GO:0006515">
    <property type="term" value="P:protein quality control for misfolded or incompletely synthesized proteins"/>
    <property type="evidence" value="ECO:0007669"/>
    <property type="project" value="TreeGrafter"/>
</dbReference>
<dbReference type="GO" id="GO:0009368">
    <property type="term" value="C:endopeptidase Clp complex"/>
    <property type="evidence" value="ECO:0007669"/>
    <property type="project" value="TreeGrafter"/>
</dbReference>
<name>A0A5B0DB91_STRCR</name>
<dbReference type="CDD" id="cd07016">
    <property type="entry name" value="S14_ClpP_1"/>
    <property type="match status" value="1"/>
</dbReference>
<dbReference type="GO" id="GO:0004176">
    <property type="term" value="F:ATP-dependent peptidase activity"/>
    <property type="evidence" value="ECO:0007669"/>
    <property type="project" value="InterPro"/>
</dbReference>
<dbReference type="InterPro" id="IPR023562">
    <property type="entry name" value="ClpP/TepA"/>
</dbReference>
<comment type="similarity">
    <text evidence="1 6">Belongs to the peptidase S14 family.</text>
</comment>
<comment type="caution">
    <text evidence="7">The sequence shown here is derived from an EMBL/GenBank/DDBJ whole genome shotgun (WGS) entry which is preliminary data.</text>
</comment>
<evidence type="ECO:0000256" key="1">
    <source>
        <dbReference type="ARBA" id="ARBA00007039"/>
    </source>
</evidence>
<evidence type="ECO:0000313" key="7">
    <source>
        <dbReference type="EMBL" id="KAA0963211.1"/>
    </source>
</evidence>
<dbReference type="Gene3D" id="3.90.226.10">
    <property type="entry name" value="2-enoyl-CoA Hydratase, Chain A, domain 1"/>
    <property type="match status" value="1"/>
</dbReference>
<dbReference type="SUPFAM" id="SSF52096">
    <property type="entry name" value="ClpP/crotonase"/>
    <property type="match status" value="1"/>
</dbReference>
<protein>
    <recommendedName>
        <fullName evidence="6">ATP-dependent Clp protease proteolytic subunit</fullName>
    </recommendedName>
</protein>
<evidence type="ECO:0000256" key="3">
    <source>
        <dbReference type="ARBA" id="ARBA00022670"/>
    </source>
</evidence>
<dbReference type="GO" id="GO:0051117">
    <property type="term" value="F:ATPase binding"/>
    <property type="evidence" value="ECO:0007669"/>
    <property type="project" value="TreeGrafter"/>
</dbReference>